<dbReference type="RefSeq" id="WP_283230480.1">
    <property type="nucleotide sequence ID" value="NZ_JASGBQ010000006.1"/>
</dbReference>
<organism evidence="1 2">
    <name type="scientific">Fusibacillus kribbianus</name>
    <dbReference type="NCBI Taxonomy" id="3044208"/>
    <lineage>
        <taxon>Bacteria</taxon>
        <taxon>Bacillati</taxon>
        <taxon>Bacillota</taxon>
        <taxon>Clostridia</taxon>
        <taxon>Lachnospirales</taxon>
        <taxon>Lachnospiraceae</taxon>
        <taxon>Fusibacillus</taxon>
    </lineage>
</organism>
<evidence type="ECO:0000313" key="1">
    <source>
        <dbReference type="EMBL" id="MDI9241974.1"/>
    </source>
</evidence>
<dbReference type="AlphaFoldDB" id="A0AAP4EWY0"/>
<gene>
    <name evidence="1" type="ORF">QJ036_05700</name>
</gene>
<keyword evidence="2" id="KW-1185">Reference proteome</keyword>
<proteinExistence type="predicted"/>
<dbReference type="EMBL" id="JASGBQ010000006">
    <property type="protein sequence ID" value="MDI9241974.1"/>
    <property type="molecule type" value="Genomic_DNA"/>
</dbReference>
<dbReference type="Proteomes" id="UP001300383">
    <property type="component" value="Unassembled WGS sequence"/>
</dbReference>
<accession>A0AAP4EWY0</accession>
<protein>
    <submittedName>
        <fullName evidence="1">Uncharacterized protein</fullName>
    </submittedName>
</protein>
<reference evidence="1 2" key="1">
    <citation type="submission" date="2023-05" db="EMBL/GenBank/DDBJ databases">
        <title>[ruminococcus] sp. nov., isolated from a pig farm feces dump.</title>
        <authorList>
            <person name="Chang Y.-H."/>
        </authorList>
    </citation>
    <scope>NUCLEOTIDE SEQUENCE [LARGE SCALE GENOMIC DNA]</scope>
    <source>
        <strain evidence="1 2">YH-rum2234</strain>
    </source>
</reference>
<evidence type="ECO:0000313" key="2">
    <source>
        <dbReference type="Proteomes" id="UP001300383"/>
    </source>
</evidence>
<comment type="caution">
    <text evidence="1">The sequence shown here is derived from an EMBL/GenBank/DDBJ whole genome shotgun (WGS) entry which is preliminary data.</text>
</comment>
<sequence>MGLLDVIFGKKGKGTTPAQPAVFTEKMMTSQLPALYLQENQTVYRNNYVRRLESIGFKQKDAEKMFDFECEVIRKFNKQYLLHPQFTKMWFFGLKQPFFRQYPKTKADILKERYLTVSELCKIIDEAEWHFWNSHEQELPDGVWGEICEWRLKGPGAAFAIRYFEMIEKETGIPGESIAKLSSEQGKHLNLYKWH</sequence>
<name>A0AAP4EWY0_9FIRM</name>